<keyword evidence="2" id="KW-0732">Signal</keyword>
<evidence type="ECO:0000256" key="2">
    <source>
        <dbReference type="SAM" id="SignalP"/>
    </source>
</evidence>
<dbReference type="OrthoDB" id="2365961at2"/>
<dbReference type="PATRIC" id="fig|348151.3.peg.1365"/>
<dbReference type="EMBL" id="BJUD01000038">
    <property type="protein sequence ID" value="GEK29219.1"/>
    <property type="molecule type" value="Genomic_DNA"/>
</dbReference>
<keyword evidence="1" id="KW-0472">Membrane</keyword>
<dbReference type="InterPro" id="IPR021759">
    <property type="entry name" value="WxLIP_HBD"/>
</dbReference>
<dbReference type="Proteomes" id="UP000051139">
    <property type="component" value="Unassembled WGS sequence"/>
</dbReference>
<keyword evidence="7" id="KW-1185">Reference proteome</keyword>
<dbReference type="Pfam" id="PF06030">
    <property type="entry name" value="WxLIP_PGBD"/>
    <property type="match status" value="1"/>
</dbReference>
<dbReference type="RefSeq" id="WP_057809555.1">
    <property type="nucleotide sequence ID" value="NZ_BJUD01000038.1"/>
</dbReference>
<feature type="domain" description="WxL Interacting Protein host binding" evidence="4">
    <location>
        <begin position="168"/>
        <end position="303"/>
    </location>
</feature>
<evidence type="ECO:0000313" key="8">
    <source>
        <dbReference type="Proteomes" id="UP000321429"/>
    </source>
</evidence>
<feature type="chain" id="PRO_5044546206" evidence="2">
    <location>
        <begin position="30"/>
        <end position="340"/>
    </location>
</feature>
<reference evidence="6 7" key="1">
    <citation type="journal article" date="2015" name="Genome Announc.">
        <title>Expanding the biotechnology potential of lactobacilli through comparative genomics of 213 strains and associated genera.</title>
        <authorList>
            <person name="Sun Z."/>
            <person name="Harris H.M."/>
            <person name="McCann A."/>
            <person name="Guo C."/>
            <person name="Argimon S."/>
            <person name="Zhang W."/>
            <person name="Yang X."/>
            <person name="Jeffery I.B."/>
            <person name="Cooney J.C."/>
            <person name="Kagawa T.F."/>
            <person name="Liu W."/>
            <person name="Song Y."/>
            <person name="Salvetti E."/>
            <person name="Wrobel A."/>
            <person name="Rasinkangas P."/>
            <person name="Parkhill J."/>
            <person name="Rea M.C."/>
            <person name="O'Sullivan O."/>
            <person name="Ritari J."/>
            <person name="Douillard F.P."/>
            <person name="Paul Ross R."/>
            <person name="Yang R."/>
            <person name="Briner A.E."/>
            <person name="Felis G.E."/>
            <person name="de Vos W.M."/>
            <person name="Barrangou R."/>
            <person name="Klaenhammer T.R."/>
            <person name="Caufield P.W."/>
            <person name="Cui Y."/>
            <person name="Zhang H."/>
            <person name="O'Toole P.W."/>
        </authorList>
    </citation>
    <scope>NUCLEOTIDE SEQUENCE [LARGE SCALE GENOMIC DNA]</scope>
    <source>
        <strain evidence="6 7">DSM 22696</strain>
    </source>
</reference>
<evidence type="ECO:0000313" key="7">
    <source>
        <dbReference type="Proteomes" id="UP000051139"/>
    </source>
</evidence>
<protein>
    <submittedName>
        <fullName evidence="6">Cell surface protein</fullName>
    </submittedName>
</protein>
<sequence>MRQSFFRHSLWFLASLFGILLAGTQLVLAANTPDSGSGFTVQAVLPDNQLPGQSSFFNVHVQPNTAQALTVRVINLTNHARTLTVTPTDAWTGDNGQVSYSPNRARQPRTQLRFTKLTTPGVTVDLAAHEGKPVTFTAAIPTKPFAGQILGGIYVSDPKTTAGTKNGNFKINNHYAMAIAVNLQEKPTLTVKPALALTHVTASAAQQQPTLLATITNKQPILFGKLTLTATVFPRHSHRQIAKATSHNYAVAPVSMFDYHVPLHKRLAPGHYHMHLIGKSGSHTWQLDRPFTISRQAAAEVNHVNTHHNWTWLYISLGALVAAVLVIAGYLLGKRRFSTK</sequence>
<dbReference type="Pfam" id="PF11797">
    <property type="entry name" value="WxLIP_HBD"/>
    <property type="match status" value="1"/>
</dbReference>
<feature type="signal peptide" evidence="2">
    <location>
        <begin position="1"/>
        <end position="29"/>
    </location>
</feature>
<proteinExistence type="predicted"/>
<evidence type="ECO:0000256" key="1">
    <source>
        <dbReference type="SAM" id="Phobius"/>
    </source>
</evidence>
<dbReference type="InterPro" id="IPR010317">
    <property type="entry name" value="WxLIP_PGBD"/>
</dbReference>
<name>A0A0R2L3Z0_9LACO</name>
<dbReference type="AlphaFoldDB" id="A0A0R2L3Z0"/>
<dbReference type="Proteomes" id="UP000321429">
    <property type="component" value="Unassembled WGS sequence"/>
</dbReference>
<evidence type="ECO:0000259" key="3">
    <source>
        <dbReference type="Pfam" id="PF06030"/>
    </source>
</evidence>
<dbReference type="EMBL" id="JQCB01000004">
    <property type="protein sequence ID" value="KRN96366.1"/>
    <property type="molecule type" value="Genomic_DNA"/>
</dbReference>
<accession>A0A0R2L3Z0</accession>
<organism evidence="6 7">
    <name type="scientific">Furfurilactobacillus siliginis</name>
    <dbReference type="NCBI Taxonomy" id="348151"/>
    <lineage>
        <taxon>Bacteria</taxon>
        <taxon>Bacillati</taxon>
        <taxon>Bacillota</taxon>
        <taxon>Bacilli</taxon>
        <taxon>Lactobacillales</taxon>
        <taxon>Lactobacillaceae</taxon>
        <taxon>Furfurilactobacillus</taxon>
    </lineage>
</organism>
<gene>
    <name evidence="6" type="ORF">IV55_GL001328</name>
    <name evidence="5" type="ORF">LSI01_15300</name>
</gene>
<reference evidence="5 8" key="2">
    <citation type="submission" date="2019-07" db="EMBL/GenBank/DDBJ databases">
        <title>Whole genome shotgun sequence of Lactobacillus siliginis NBRC 101315.</title>
        <authorList>
            <person name="Hosoyama A."/>
            <person name="Uohara A."/>
            <person name="Ohji S."/>
            <person name="Ichikawa N."/>
        </authorList>
    </citation>
    <scope>NUCLEOTIDE SEQUENCE [LARGE SCALE GENOMIC DNA]</scope>
    <source>
        <strain evidence="5 8">NBRC 101315</strain>
    </source>
</reference>
<evidence type="ECO:0000313" key="6">
    <source>
        <dbReference type="EMBL" id="KRN96366.1"/>
    </source>
</evidence>
<evidence type="ECO:0000313" key="5">
    <source>
        <dbReference type="EMBL" id="GEK29219.1"/>
    </source>
</evidence>
<feature type="domain" description="WxL Interacting Protein peptidoglycan binding" evidence="3">
    <location>
        <begin position="39"/>
        <end position="156"/>
    </location>
</feature>
<feature type="transmembrane region" description="Helical" evidence="1">
    <location>
        <begin position="312"/>
        <end position="332"/>
    </location>
</feature>
<keyword evidence="1" id="KW-1133">Transmembrane helix</keyword>
<keyword evidence="1" id="KW-0812">Transmembrane</keyword>
<evidence type="ECO:0000259" key="4">
    <source>
        <dbReference type="Pfam" id="PF11797"/>
    </source>
</evidence>
<dbReference type="STRING" id="348151.IV55_GL001328"/>
<comment type="caution">
    <text evidence="6">The sequence shown here is derived from an EMBL/GenBank/DDBJ whole genome shotgun (WGS) entry which is preliminary data.</text>
</comment>